<dbReference type="OrthoDB" id="9790669at2"/>
<evidence type="ECO:0000256" key="12">
    <source>
        <dbReference type="PROSITE-ProRule" id="PRU00169"/>
    </source>
</evidence>
<feature type="domain" description="Response regulatory" evidence="16">
    <location>
        <begin position="941"/>
        <end position="1053"/>
    </location>
</feature>
<dbReference type="SMART" id="SM00086">
    <property type="entry name" value="PAC"/>
    <property type="match status" value="1"/>
</dbReference>
<dbReference type="CDD" id="cd06225">
    <property type="entry name" value="HAMP"/>
    <property type="match status" value="1"/>
</dbReference>
<comment type="catalytic activity">
    <reaction evidence="1">
        <text>ATP + protein L-histidine = ADP + protein N-phospho-L-histidine.</text>
        <dbReference type="EC" id="2.7.13.3"/>
    </reaction>
</comment>
<dbReference type="SMART" id="SM00388">
    <property type="entry name" value="HisKA"/>
    <property type="match status" value="1"/>
</dbReference>
<protein>
    <recommendedName>
        <fullName evidence="3">histidine kinase</fullName>
        <ecNumber evidence="3">2.7.13.3</ecNumber>
    </recommendedName>
</protein>
<dbReference type="eggNOG" id="COG2205">
    <property type="taxonomic scope" value="Bacteria"/>
</dbReference>
<reference evidence="20 21" key="1">
    <citation type="journal article" date="2015" name="Geomicrobiol. J.">
        <title>Caldisalinibacter kiritimatiensis gen. nov., sp. nov., a moderately thermohalophilic thiosulfate-reducing bacterium from a hypersaline microbial mat.</title>
        <authorList>
            <person name="Ben Hania W."/>
            <person name="Joseph M."/>
            <person name="Fiebig A."/>
            <person name="Bunk B."/>
            <person name="Klenk H.-P."/>
            <person name="Fardeau M.-L."/>
            <person name="Spring S."/>
        </authorList>
    </citation>
    <scope>NUCLEOTIDE SEQUENCE [LARGE SCALE GENOMIC DNA]</scope>
    <source>
        <strain evidence="20 21">L21-TH-D2</strain>
    </source>
</reference>
<keyword evidence="13" id="KW-0175">Coiled coil</keyword>
<dbReference type="PROSITE" id="PS50112">
    <property type="entry name" value="PAS"/>
    <property type="match status" value="1"/>
</dbReference>
<dbReference type="SMART" id="SM00304">
    <property type="entry name" value="HAMP"/>
    <property type="match status" value="1"/>
</dbReference>
<keyword evidence="14" id="KW-1133">Transmembrane helix</keyword>
<evidence type="ECO:0000256" key="5">
    <source>
        <dbReference type="ARBA" id="ARBA00022553"/>
    </source>
</evidence>
<dbReference type="SUPFAM" id="SSF55781">
    <property type="entry name" value="GAF domain-like"/>
    <property type="match status" value="1"/>
</dbReference>
<evidence type="ECO:0000259" key="19">
    <source>
        <dbReference type="PROSITE" id="PS50885"/>
    </source>
</evidence>
<dbReference type="Gene3D" id="1.10.287.130">
    <property type="match status" value="1"/>
</dbReference>
<dbReference type="Gene3D" id="3.40.50.2300">
    <property type="match status" value="2"/>
</dbReference>
<dbReference type="InterPro" id="IPR005467">
    <property type="entry name" value="His_kinase_dom"/>
</dbReference>
<dbReference type="SUPFAM" id="SSF55874">
    <property type="entry name" value="ATPase domain of HSP90 chaperone/DNA topoisomerase II/histidine kinase"/>
    <property type="match status" value="1"/>
</dbReference>
<dbReference type="PROSITE" id="PS50885">
    <property type="entry name" value="HAMP"/>
    <property type="match status" value="1"/>
</dbReference>
<dbReference type="SUPFAM" id="SSF52172">
    <property type="entry name" value="CheY-like"/>
    <property type="match status" value="2"/>
</dbReference>
<dbReference type="Pfam" id="PF13682">
    <property type="entry name" value="CZB"/>
    <property type="match status" value="1"/>
</dbReference>
<dbReference type="PROSITE" id="PS50113">
    <property type="entry name" value="PAC"/>
    <property type="match status" value="1"/>
</dbReference>
<feature type="domain" description="HAMP" evidence="19">
    <location>
        <begin position="201"/>
        <end position="253"/>
    </location>
</feature>
<dbReference type="Pfam" id="PF00512">
    <property type="entry name" value="HisKA"/>
    <property type="match status" value="1"/>
</dbReference>
<dbReference type="SMART" id="SM00448">
    <property type="entry name" value="REC"/>
    <property type="match status" value="2"/>
</dbReference>
<proteinExistence type="predicted"/>
<dbReference type="SMART" id="SM00065">
    <property type="entry name" value="GAF"/>
    <property type="match status" value="1"/>
</dbReference>
<keyword evidence="5 12" id="KW-0597">Phosphoprotein</keyword>
<keyword evidence="9" id="KW-0067">ATP-binding</keyword>
<dbReference type="InterPro" id="IPR001789">
    <property type="entry name" value="Sig_transdc_resp-reg_receiver"/>
</dbReference>
<dbReference type="InterPro" id="IPR003594">
    <property type="entry name" value="HATPase_dom"/>
</dbReference>
<dbReference type="Gene3D" id="3.30.565.10">
    <property type="entry name" value="Histidine kinase-like ATPase, C-terminal domain"/>
    <property type="match status" value="1"/>
</dbReference>
<dbReference type="NCBIfam" id="TIGR00229">
    <property type="entry name" value="sensory_box"/>
    <property type="match status" value="1"/>
</dbReference>
<evidence type="ECO:0000256" key="9">
    <source>
        <dbReference type="ARBA" id="ARBA00022840"/>
    </source>
</evidence>
<dbReference type="Pfam" id="PF00072">
    <property type="entry name" value="Response_reg"/>
    <property type="match status" value="2"/>
</dbReference>
<evidence type="ECO:0000256" key="11">
    <source>
        <dbReference type="ARBA" id="ARBA00023136"/>
    </source>
</evidence>
<feature type="coiled-coil region" evidence="13">
    <location>
        <begin position="403"/>
        <end position="430"/>
    </location>
</feature>
<evidence type="ECO:0000256" key="10">
    <source>
        <dbReference type="ARBA" id="ARBA00023012"/>
    </source>
</evidence>
<dbReference type="InterPro" id="IPR036890">
    <property type="entry name" value="HATPase_C_sf"/>
</dbReference>
<evidence type="ECO:0000256" key="13">
    <source>
        <dbReference type="SAM" id="Coils"/>
    </source>
</evidence>
<keyword evidence="6" id="KW-0808">Transferase</keyword>
<evidence type="ECO:0000256" key="2">
    <source>
        <dbReference type="ARBA" id="ARBA00004236"/>
    </source>
</evidence>
<keyword evidence="21" id="KW-1185">Reference proteome</keyword>
<dbReference type="PANTHER" id="PTHR43047">
    <property type="entry name" value="TWO-COMPONENT HISTIDINE PROTEIN KINASE"/>
    <property type="match status" value="1"/>
</dbReference>
<dbReference type="EMBL" id="ARZA01000287">
    <property type="protein sequence ID" value="EOC99267.1"/>
    <property type="molecule type" value="Genomic_DNA"/>
</dbReference>
<dbReference type="PRINTS" id="PR00344">
    <property type="entry name" value="BCTRLSENSOR"/>
</dbReference>
<dbReference type="InterPro" id="IPR000014">
    <property type="entry name" value="PAS"/>
</dbReference>
<evidence type="ECO:0000256" key="4">
    <source>
        <dbReference type="ARBA" id="ARBA00022475"/>
    </source>
</evidence>
<dbReference type="InterPro" id="IPR011006">
    <property type="entry name" value="CheY-like_superfamily"/>
</dbReference>
<evidence type="ECO:0000259" key="18">
    <source>
        <dbReference type="PROSITE" id="PS50113"/>
    </source>
</evidence>
<dbReference type="STRING" id="1304284.L21TH_2731"/>
<dbReference type="InterPro" id="IPR001610">
    <property type="entry name" value="PAC"/>
</dbReference>
<dbReference type="InterPro" id="IPR003661">
    <property type="entry name" value="HisK_dim/P_dom"/>
</dbReference>
<dbReference type="FunFam" id="1.10.287.130:FF:000038">
    <property type="entry name" value="Sensory transduction histidine kinase"/>
    <property type="match status" value="1"/>
</dbReference>
<organism evidence="20 21">
    <name type="scientific">Caldisalinibacter kiritimatiensis</name>
    <dbReference type="NCBI Taxonomy" id="1304284"/>
    <lineage>
        <taxon>Bacteria</taxon>
        <taxon>Bacillati</taxon>
        <taxon>Bacillota</taxon>
        <taxon>Tissierellia</taxon>
        <taxon>Tissierellales</taxon>
        <taxon>Thermohalobacteraceae</taxon>
        <taxon>Caldisalinibacter</taxon>
    </lineage>
</organism>
<dbReference type="FunFam" id="3.30.565.10:FF:000023">
    <property type="entry name" value="PAS domain-containing sensor histidine kinase"/>
    <property type="match status" value="1"/>
</dbReference>
<dbReference type="InterPro" id="IPR004358">
    <property type="entry name" value="Sig_transdc_His_kin-like_C"/>
</dbReference>
<dbReference type="CDD" id="cd00156">
    <property type="entry name" value="REC"/>
    <property type="match status" value="1"/>
</dbReference>
<dbReference type="Pfam" id="PF13185">
    <property type="entry name" value="GAF_2"/>
    <property type="match status" value="1"/>
</dbReference>
<dbReference type="InterPro" id="IPR029016">
    <property type="entry name" value="GAF-like_dom_sf"/>
</dbReference>
<evidence type="ECO:0000313" key="21">
    <source>
        <dbReference type="Proteomes" id="UP000013378"/>
    </source>
</evidence>
<dbReference type="EC" id="2.7.13.3" evidence="3"/>
<feature type="domain" description="PAC" evidence="18">
    <location>
        <begin position="499"/>
        <end position="551"/>
    </location>
</feature>
<dbReference type="PROSITE" id="PS50109">
    <property type="entry name" value="HIS_KIN"/>
    <property type="match status" value="1"/>
</dbReference>
<feature type="domain" description="Response regulatory" evidence="16">
    <location>
        <begin position="814"/>
        <end position="929"/>
    </location>
</feature>
<dbReference type="Pfam" id="PF00672">
    <property type="entry name" value="HAMP"/>
    <property type="match status" value="1"/>
</dbReference>
<dbReference type="CDD" id="cd00130">
    <property type="entry name" value="PAS"/>
    <property type="match status" value="1"/>
</dbReference>
<dbReference type="Gene3D" id="1.20.120.30">
    <property type="entry name" value="Aspartate receptor, ligand-binding domain"/>
    <property type="match status" value="1"/>
</dbReference>
<dbReference type="SUPFAM" id="SSF47384">
    <property type="entry name" value="Homodimeric domain of signal transducing histidine kinase"/>
    <property type="match status" value="1"/>
</dbReference>
<evidence type="ECO:0000256" key="1">
    <source>
        <dbReference type="ARBA" id="ARBA00000085"/>
    </source>
</evidence>
<feature type="modified residue" description="4-aspartylphosphate" evidence="12">
    <location>
        <position position="990"/>
    </location>
</feature>
<dbReference type="CDD" id="cd16922">
    <property type="entry name" value="HATPase_EvgS-ArcB-TorS-like"/>
    <property type="match status" value="1"/>
</dbReference>
<dbReference type="InterPro" id="IPR036097">
    <property type="entry name" value="HisK_dim/P_sf"/>
</dbReference>
<accession>R1AQ62</accession>
<dbReference type="GO" id="GO:0000155">
    <property type="term" value="F:phosphorelay sensor kinase activity"/>
    <property type="evidence" value="ECO:0007669"/>
    <property type="project" value="InterPro"/>
</dbReference>
<evidence type="ECO:0000256" key="8">
    <source>
        <dbReference type="ARBA" id="ARBA00022777"/>
    </source>
</evidence>
<dbReference type="SMART" id="SM00387">
    <property type="entry name" value="HATPase_c"/>
    <property type="match status" value="1"/>
</dbReference>
<evidence type="ECO:0000259" key="15">
    <source>
        <dbReference type="PROSITE" id="PS50109"/>
    </source>
</evidence>
<dbReference type="PROSITE" id="PS50110">
    <property type="entry name" value="RESPONSE_REGULATORY"/>
    <property type="match status" value="2"/>
</dbReference>
<dbReference type="Gene3D" id="3.30.450.20">
    <property type="entry name" value="PAS domain"/>
    <property type="match status" value="1"/>
</dbReference>
<dbReference type="InterPro" id="IPR035965">
    <property type="entry name" value="PAS-like_dom_sf"/>
</dbReference>
<dbReference type="SUPFAM" id="SSF158472">
    <property type="entry name" value="HAMP domain-like"/>
    <property type="match status" value="1"/>
</dbReference>
<dbReference type="GO" id="GO:0005524">
    <property type="term" value="F:ATP binding"/>
    <property type="evidence" value="ECO:0007669"/>
    <property type="project" value="UniProtKB-KW"/>
</dbReference>
<evidence type="ECO:0000256" key="3">
    <source>
        <dbReference type="ARBA" id="ARBA00012438"/>
    </source>
</evidence>
<name>R1AQ62_9FIRM</name>
<feature type="modified residue" description="4-aspartylphosphate" evidence="12">
    <location>
        <position position="865"/>
    </location>
</feature>
<dbReference type="InterPro" id="IPR003018">
    <property type="entry name" value="GAF"/>
</dbReference>
<dbReference type="RefSeq" id="WP_006317670.1">
    <property type="nucleotide sequence ID" value="NZ_ARZA01000287.1"/>
</dbReference>
<feature type="domain" description="Histidine kinase" evidence="15">
    <location>
        <begin position="562"/>
        <end position="782"/>
    </location>
</feature>
<dbReference type="GO" id="GO:0009927">
    <property type="term" value="F:histidine phosphotransfer kinase activity"/>
    <property type="evidence" value="ECO:0007669"/>
    <property type="project" value="TreeGrafter"/>
</dbReference>
<dbReference type="Pfam" id="PF02518">
    <property type="entry name" value="HATPase_c"/>
    <property type="match status" value="1"/>
</dbReference>
<dbReference type="InterPro" id="IPR003660">
    <property type="entry name" value="HAMP_dom"/>
</dbReference>
<keyword evidence="14" id="KW-0812">Transmembrane</keyword>
<keyword evidence="10" id="KW-0902">Two-component regulatory system</keyword>
<dbReference type="Pfam" id="PF13426">
    <property type="entry name" value="PAS_9"/>
    <property type="match status" value="1"/>
</dbReference>
<sequence length="1067" mass="121219">MRYKKSIRKTLIFGSIILLVLIILQSWIQYLILDKEHSILSMINKKSFEQTQLANARYYHFSWLNELEMAFLSEHPLEIETSHTRCKLGKWINEITLDANQDTILQLKALHKELHQDAIKLLNLYENGEVDRAMEIFHSNIVLKSKLMDNLIEDIEIQYEQQLNSYYAQLKALKRTSNILAYLLIIFVIIIVVMVIYLLDKKIAKPVLKITNGIKYIRDGNFNQSICIKDDSEIGYLAKNFNDMAKALRIGQYSNEMLKTIATDFERDEVFKELINNLKKLENILSVSIYLYDEWENRLVLNNGYMIDKNVKEYFALGEGLVGQVALTGDKVEITNGSDEWGVDTGANRINPKKVIGLPIKFQDKLIGVIVFATSIDFTDSEKTELQKLIIQLGIGIHNIEQYNSIKKLIEKLEEKNTEIKHQKNYAEAVLRSSAQGIFSINGKREIQTWSKGAEEITGYKAADVIGKTCCNIITIFNQDNEKFCEKGECLFTGKSSEKSMEVIVKSKEGHLVPCLLSLAPIYNELNNNAGTVVVFSDISKQKEYQAKIEMANKVKTEFIATMSHELRTPLNSIIGFSELLHQGIAGELNSKQLNYIEKVYKSGKKLLNLINDILDISKIESGKIEWEAKKLDLIEVLKNSLVLVKEMAKEKKIELKSDFQREGLESIEVDGSKIKQVVHNLLTNAIKFTPDGGHVYLKVYRMDDIVNIEVTDTGIGIPDDKKDVIFNPFVQLDCNLNRRYEGTGLGLSLVKEIVELARGKLSVESEVGKGSTFKVEIPALSRVEINSLSVINNQDEISELQIKEVDSDIRKHRALVIEDDDVSATLVTEYLNTLNVDVILSKNGEDALKTAYNLKDDISFIILDIILPDITGWDVLAKLKEDKKLKDIPVIIISVLPEEEKGLALGAFEYLMKPISKESLKTIVEKVLSINQYDEHSTRKVLAIDDELDALEIISEVLTSYNCQVYTAINGRAGLDKARTVKPDIILLDLIMPEMDGFEILNQLEKDEELKDIPVVILTAKIMSSDEKRKLNERVYLVSNKSQLGLEKFRIAIEKAMKGDLERRDN</sequence>
<dbReference type="CDD" id="cd00082">
    <property type="entry name" value="HisKA"/>
    <property type="match status" value="1"/>
</dbReference>
<dbReference type="Gene3D" id="3.30.450.40">
    <property type="match status" value="1"/>
</dbReference>
<keyword evidence="8" id="KW-0418">Kinase</keyword>
<feature type="transmembrane region" description="Helical" evidence="14">
    <location>
        <begin position="12"/>
        <end position="33"/>
    </location>
</feature>
<keyword evidence="4" id="KW-1003">Cell membrane</keyword>
<dbReference type="AlphaFoldDB" id="R1AQ62"/>
<dbReference type="Gene3D" id="6.10.340.10">
    <property type="match status" value="1"/>
</dbReference>
<evidence type="ECO:0000256" key="14">
    <source>
        <dbReference type="SAM" id="Phobius"/>
    </source>
</evidence>
<evidence type="ECO:0000259" key="17">
    <source>
        <dbReference type="PROSITE" id="PS50112"/>
    </source>
</evidence>
<keyword evidence="11 14" id="KW-0472">Membrane</keyword>
<dbReference type="InterPro" id="IPR025991">
    <property type="entry name" value="Chemoreceptor_zinc-bind_dom"/>
</dbReference>
<feature type="transmembrane region" description="Helical" evidence="14">
    <location>
        <begin position="179"/>
        <end position="199"/>
    </location>
</feature>
<evidence type="ECO:0000256" key="7">
    <source>
        <dbReference type="ARBA" id="ARBA00022741"/>
    </source>
</evidence>
<dbReference type="SUPFAM" id="SSF55785">
    <property type="entry name" value="PYP-like sensor domain (PAS domain)"/>
    <property type="match status" value="1"/>
</dbReference>
<dbReference type="PANTHER" id="PTHR43047:SF72">
    <property type="entry name" value="OSMOSENSING HISTIDINE PROTEIN KINASE SLN1"/>
    <property type="match status" value="1"/>
</dbReference>
<evidence type="ECO:0000259" key="16">
    <source>
        <dbReference type="PROSITE" id="PS50110"/>
    </source>
</evidence>
<gene>
    <name evidence="20" type="ORF">L21TH_2731</name>
</gene>
<feature type="domain" description="PAS" evidence="17">
    <location>
        <begin position="423"/>
        <end position="481"/>
    </location>
</feature>
<dbReference type="Proteomes" id="UP000013378">
    <property type="component" value="Unassembled WGS sequence"/>
</dbReference>
<keyword evidence="7" id="KW-0547">Nucleotide-binding</keyword>
<evidence type="ECO:0000256" key="6">
    <source>
        <dbReference type="ARBA" id="ARBA00022679"/>
    </source>
</evidence>
<evidence type="ECO:0000313" key="20">
    <source>
        <dbReference type="EMBL" id="EOC99267.1"/>
    </source>
</evidence>
<dbReference type="InterPro" id="IPR000700">
    <property type="entry name" value="PAS-assoc_C"/>
</dbReference>
<comment type="subcellular location">
    <subcellularLocation>
        <location evidence="2">Cell membrane</location>
    </subcellularLocation>
</comment>
<comment type="caution">
    <text evidence="20">The sequence shown here is derived from an EMBL/GenBank/DDBJ whole genome shotgun (WGS) entry which is preliminary data.</text>
</comment>
<dbReference type="GO" id="GO:0005886">
    <property type="term" value="C:plasma membrane"/>
    <property type="evidence" value="ECO:0007669"/>
    <property type="project" value="UniProtKB-SubCell"/>
</dbReference>